<organism evidence="1 2">
    <name type="scientific">Candidatus Naiadarchaeum limnaeum</name>
    <dbReference type="NCBI Taxonomy" id="2756139"/>
    <lineage>
        <taxon>Archaea</taxon>
        <taxon>Candidatus Undinarchaeota</taxon>
        <taxon>Candidatus Undinarchaeia</taxon>
        <taxon>Candidatus Naiadarchaeales</taxon>
        <taxon>Candidatus Naiadarchaeaceae</taxon>
        <taxon>Candidatus Naiadarchaeum</taxon>
    </lineage>
</organism>
<protein>
    <submittedName>
        <fullName evidence="1">Uncharacterized protein</fullName>
    </submittedName>
</protein>
<accession>A0A832XLP8</accession>
<dbReference type="EMBL" id="DVAB01000012">
    <property type="protein sequence ID" value="HIK00158.1"/>
    <property type="molecule type" value="Genomic_DNA"/>
</dbReference>
<keyword evidence="2" id="KW-1185">Reference proteome</keyword>
<sequence length="175" mass="20734">MAIPIKVKVEKVLPYTEFNFENVEWLARNYRAYRKYTQPLTIRDALIHEVEEMFLKYFGAIMAKHELIEALRIVETVYSGEDQIAFLIAIGIRKVEIEPTERGGKKIEGMKNVQYFIIYRKERSVIILPLINRNFSNWDEILSIFSNFGLQYRRKGFDELVGNVVIRKETPKKKR</sequence>
<gene>
    <name evidence="1" type="ORF">H1016_01310</name>
</gene>
<dbReference type="Proteomes" id="UP000646946">
    <property type="component" value="Unassembled WGS sequence"/>
</dbReference>
<evidence type="ECO:0000313" key="1">
    <source>
        <dbReference type="EMBL" id="HIK00158.1"/>
    </source>
</evidence>
<evidence type="ECO:0000313" key="2">
    <source>
        <dbReference type="Proteomes" id="UP000646946"/>
    </source>
</evidence>
<proteinExistence type="predicted"/>
<dbReference type="AlphaFoldDB" id="A0A832XLP8"/>
<reference evidence="1 2" key="1">
    <citation type="journal article" name="Nat. Commun.">
        <title>Undinarchaeota illuminate DPANN phylogeny and the impact of gene transfer on archaeal evolution.</title>
        <authorList>
            <person name="Dombrowski N."/>
            <person name="Williams T.A."/>
            <person name="Sun J."/>
            <person name="Woodcroft B.J."/>
            <person name="Lee J.H."/>
            <person name="Minh B.Q."/>
            <person name="Rinke C."/>
            <person name="Spang A."/>
        </authorList>
    </citation>
    <scope>NUCLEOTIDE SEQUENCE [LARGE SCALE GENOMIC DNA]</scope>
    <source>
        <strain evidence="1">MAG_bin1129</strain>
    </source>
</reference>
<comment type="caution">
    <text evidence="1">The sequence shown here is derived from an EMBL/GenBank/DDBJ whole genome shotgun (WGS) entry which is preliminary data.</text>
</comment>
<name>A0A832XLP8_9ARCH</name>